<evidence type="ECO:0000313" key="2">
    <source>
        <dbReference type="EMBL" id="MDQ0752437.1"/>
    </source>
</evidence>
<comment type="caution">
    <text evidence="2">The sequence shown here is derived from an EMBL/GenBank/DDBJ whole genome shotgun (WGS) entry which is preliminary data.</text>
</comment>
<dbReference type="Gene3D" id="3.40.190.10">
    <property type="entry name" value="Periplasmic binding protein-like II"/>
    <property type="match status" value="1"/>
</dbReference>
<dbReference type="EMBL" id="JAUSYP010000001">
    <property type="protein sequence ID" value="MDQ0752437.1"/>
    <property type="molecule type" value="Genomic_DNA"/>
</dbReference>
<feature type="compositionally biased region" description="Polar residues" evidence="1">
    <location>
        <begin position="1"/>
        <end position="10"/>
    </location>
</feature>
<organism evidence="2 3">
    <name type="scientific">Streptomyces africanus</name>
    <dbReference type="NCBI Taxonomy" id="231024"/>
    <lineage>
        <taxon>Bacteria</taxon>
        <taxon>Bacillati</taxon>
        <taxon>Actinomycetota</taxon>
        <taxon>Actinomycetes</taxon>
        <taxon>Kitasatosporales</taxon>
        <taxon>Streptomycetaceae</taxon>
        <taxon>Streptomyces</taxon>
    </lineage>
</organism>
<feature type="region of interest" description="Disordered" evidence="1">
    <location>
        <begin position="1"/>
        <end position="39"/>
    </location>
</feature>
<evidence type="ECO:0000256" key="1">
    <source>
        <dbReference type="SAM" id="MobiDB-lite"/>
    </source>
</evidence>
<protein>
    <submittedName>
        <fullName evidence="2">Uncharacterized protein</fullName>
    </submittedName>
</protein>
<accession>A0ABU0QYF1</accession>
<reference evidence="2 3" key="1">
    <citation type="submission" date="2023-07" db="EMBL/GenBank/DDBJ databases">
        <title>Comparative genomics of wheat-associated soil bacteria to identify genetic determinants of phenazine resistance.</title>
        <authorList>
            <person name="Mouncey N."/>
        </authorList>
    </citation>
    <scope>NUCLEOTIDE SEQUENCE [LARGE SCALE GENOMIC DNA]</scope>
    <source>
        <strain evidence="2 3">B3I12</strain>
    </source>
</reference>
<evidence type="ECO:0000313" key="3">
    <source>
        <dbReference type="Proteomes" id="UP001232755"/>
    </source>
</evidence>
<sequence>MARGDQQGQWAASALTGKVDLQVRPPRERPSPLVDAGSGSGKYCSGAQVLHDLQGLLGLVAAGLGVTRRVRSSRSLRRTGVVFVPLKEAYGADIGTDLAATTDLTENG</sequence>
<dbReference type="Proteomes" id="UP001232755">
    <property type="component" value="Unassembled WGS sequence"/>
</dbReference>
<proteinExistence type="predicted"/>
<gene>
    <name evidence="2" type="ORF">QF034_006668</name>
</gene>
<name>A0ABU0QYF1_9ACTN</name>
<keyword evidence="3" id="KW-1185">Reference proteome</keyword>